<keyword evidence="3 10" id="KW-0808">Transferase</keyword>
<evidence type="ECO:0000256" key="5">
    <source>
        <dbReference type="ARBA" id="ARBA00022989"/>
    </source>
</evidence>
<evidence type="ECO:0000256" key="7">
    <source>
        <dbReference type="SAM" id="MobiDB-lite"/>
    </source>
</evidence>
<evidence type="ECO:0000256" key="6">
    <source>
        <dbReference type="ARBA" id="ARBA00023136"/>
    </source>
</evidence>
<feature type="transmembrane region" description="Helical" evidence="8">
    <location>
        <begin position="490"/>
        <end position="509"/>
    </location>
</feature>
<feature type="compositionally biased region" description="Basic and acidic residues" evidence="7">
    <location>
        <begin position="572"/>
        <end position="588"/>
    </location>
</feature>
<dbReference type="GO" id="GO:0016757">
    <property type="term" value="F:glycosyltransferase activity"/>
    <property type="evidence" value="ECO:0007669"/>
    <property type="project" value="UniProtKB-KW"/>
</dbReference>
<evidence type="ECO:0000256" key="2">
    <source>
        <dbReference type="ARBA" id="ARBA00022676"/>
    </source>
</evidence>
<dbReference type="CDD" id="cd06421">
    <property type="entry name" value="CESA_CelA_like"/>
    <property type="match status" value="1"/>
</dbReference>
<keyword evidence="11" id="KW-1185">Reference proteome</keyword>
<dbReference type="GO" id="GO:0016020">
    <property type="term" value="C:membrane"/>
    <property type="evidence" value="ECO:0007669"/>
    <property type="project" value="UniProtKB-SubCell"/>
</dbReference>
<keyword evidence="2" id="KW-0328">Glycosyltransferase</keyword>
<sequence length="628" mass="70990">MELVIGGRDSAVEAIADADTEPISVAQRPLSRRKSEAPAPEYDPQAVSPPHSDEVYDYLGPQMRWIQLFLIAAFVLVGWSMFLFATGRPYLWPVFLVLGANVIGTTLSALTGTYRRRVTWRSHQERITDWQTSGSRHPSVDVFLPTCGEGVDILRNTYRHVSAMRWESPLTVYVLDDADRDEVRELAADHGFRYIVRPDRGHLRKAGNLRHAYTVSSGELIVIFDADFCPRPDFLQHLVPYLDDPQVAIAQSPQTFTTTEAMNWIQRTAGATQEFFYRWVLPSRDRIGAANCVGTSAVYRRSALEQVDGFAAIEHSEDLHTGRHLQQAGYEIRYVPVVLSRGLCPSDLAGFLNQQYRWCQGSLSRLRNDHIEAPRRMRVRQWLAHWAGIFYYLTTAMNVFLLFLPGIIMAAVYPDDVQPRQLVPFLLGLWVYVVLFPLVSRSRWRLEVLRVQIAYSFAHTIAIWHKVIGREIDWVPTGAIGKSNALARSISWLGSIALGGSLLAFWGFIIRDVVVYGLADFWMMLGFVIAYTYLTGPLLLEFLRVLVPRLSPLSEQRASPSAAEPAAEVLDGSEKATRPLPTRTEHRPRSTNWNRITAWEVIGYTSAILFIGALALGWFDIMLPWAGA</sequence>
<comment type="caution">
    <text evidence="10">The sequence shown here is derived from an EMBL/GenBank/DDBJ whole genome shotgun (WGS) entry which is preliminary data.</text>
</comment>
<comment type="subcellular location">
    <subcellularLocation>
        <location evidence="1">Membrane</location>
        <topology evidence="1">Multi-pass membrane protein</topology>
    </subcellularLocation>
</comment>
<feature type="transmembrane region" description="Helical" evidence="8">
    <location>
        <begin position="90"/>
        <end position="114"/>
    </location>
</feature>
<dbReference type="AlphaFoldDB" id="A0A6L7GJR5"/>
<reference evidence="10 11" key="1">
    <citation type="submission" date="2019-11" db="EMBL/GenBank/DDBJ databases">
        <title>Gordonia sp. nov., a novel actinobacterium isolated from mangrove soil in Hainan.</title>
        <authorList>
            <person name="Huang X."/>
            <person name="Xie Y."/>
            <person name="Chu X."/>
            <person name="Xiao K."/>
        </authorList>
    </citation>
    <scope>NUCLEOTIDE SEQUENCE [LARGE SCALE GENOMIC DNA]</scope>
    <source>
        <strain evidence="10 11">HNM0687</strain>
    </source>
</reference>
<organism evidence="10 11">
    <name type="scientific">Gordonia mangrovi</name>
    <dbReference type="NCBI Taxonomy" id="2665643"/>
    <lineage>
        <taxon>Bacteria</taxon>
        <taxon>Bacillati</taxon>
        <taxon>Actinomycetota</taxon>
        <taxon>Actinomycetes</taxon>
        <taxon>Mycobacteriales</taxon>
        <taxon>Gordoniaceae</taxon>
        <taxon>Gordonia</taxon>
    </lineage>
</organism>
<evidence type="ECO:0000313" key="11">
    <source>
        <dbReference type="Proteomes" id="UP000475545"/>
    </source>
</evidence>
<evidence type="ECO:0000256" key="3">
    <source>
        <dbReference type="ARBA" id="ARBA00022679"/>
    </source>
</evidence>
<dbReference type="InterPro" id="IPR029044">
    <property type="entry name" value="Nucleotide-diphossugar_trans"/>
</dbReference>
<dbReference type="Gene3D" id="3.90.550.10">
    <property type="entry name" value="Spore Coat Polysaccharide Biosynthesis Protein SpsA, Chain A"/>
    <property type="match status" value="1"/>
</dbReference>
<evidence type="ECO:0000256" key="8">
    <source>
        <dbReference type="SAM" id="Phobius"/>
    </source>
</evidence>
<accession>A0A6L7GJR5</accession>
<dbReference type="EMBL" id="WMBR01000001">
    <property type="protein sequence ID" value="MXP20126.1"/>
    <property type="molecule type" value="Genomic_DNA"/>
</dbReference>
<dbReference type="RefSeq" id="WP_160900302.1">
    <property type="nucleotide sequence ID" value="NZ_CP102850.1"/>
</dbReference>
<feature type="transmembrane region" description="Helical" evidence="8">
    <location>
        <begin position="521"/>
        <end position="547"/>
    </location>
</feature>
<feature type="region of interest" description="Disordered" evidence="7">
    <location>
        <begin position="558"/>
        <end position="589"/>
    </location>
</feature>
<dbReference type="PANTHER" id="PTHR43867">
    <property type="entry name" value="CELLULOSE SYNTHASE CATALYTIC SUBUNIT A [UDP-FORMING]"/>
    <property type="match status" value="1"/>
</dbReference>
<keyword evidence="5 8" id="KW-1133">Transmembrane helix</keyword>
<feature type="domain" description="Glycosyltransferase 2-like" evidence="9">
    <location>
        <begin position="220"/>
        <end position="430"/>
    </location>
</feature>
<dbReference type="SUPFAM" id="SSF53448">
    <property type="entry name" value="Nucleotide-diphospho-sugar transferases"/>
    <property type="match status" value="1"/>
</dbReference>
<gene>
    <name evidence="10" type="ORF">GIY30_01915</name>
</gene>
<keyword evidence="6 8" id="KW-0472">Membrane</keyword>
<feature type="compositionally biased region" description="Low complexity" evidence="7">
    <location>
        <begin position="558"/>
        <end position="568"/>
    </location>
</feature>
<feature type="transmembrane region" description="Helical" evidence="8">
    <location>
        <begin position="383"/>
        <end position="410"/>
    </location>
</feature>
<protein>
    <submittedName>
        <fullName evidence="10">Glycosyltransferase</fullName>
    </submittedName>
</protein>
<name>A0A6L7GJR5_9ACTN</name>
<feature type="transmembrane region" description="Helical" evidence="8">
    <location>
        <begin position="422"/>
        <end position="440"/>
    </location>
</feature>
<dbReference type="Pfam" id="PF13632">
    <property type="entry name" value="Glyco_trans_2_3"/>
    <property type="match status" value="1"/>
</dbReference>
<evidence type="ECO:0000256" key="4">
    <source>
        <dbReference type="ARBA" id="ARBA00022692"/>
    </source>
</evidence>
<evidence type="ECO:0000259" key="9">
    <source>
        <dbReference type="Pfam" id="PF13632"/>
    </source>
</evidence>
<feature type="region of interest" description="Disordered" evidence="7">
    <location>
        <begin position="27"/>
        <end position="49"/>
    </location>
</feature>
<dbReference type="Proteomes" id="UP000475545">
    <property type="component" value="Unassembled WGS sequence"/>
</dbReference>
<feature type="transmembrane region" description="Helical" evidence="8">
    <location>
        <begin position="65"/>
        <end position="84"/>
    </location>
</feature>
<dbReference type="PANTHER" id="PTHR43867:SF2">
    <property type="entry name" value="CELLULOSE SYNTHASE CATALYTIC SUBUNIT A [UDP-FORMING]"/>
    <property type="match status" value="1"/>
</dbReference>
<evidence type="ECO:0000256" key="1">
    <source>
        <dbReference type="ARBA" id="ARBA00004141"/>
    </source>
</evidence>
<dbReference type="InterPro" id="IPR050321">
    <property type="entry name" value="Glycosyltr_2/OpgH_subfam"/>
</dbReference>
<dbReference type="InterPro" id="IPR001173">
    <property type="entry name" value="Glyco_trans_2-like"/>
</dbReference>
<proteinExistence type="predicted"/>
<evidence type="ECO:0000313" key="10">
    <source>
        <dbReference type="EMBL" id="MXP20126.1"/>
    </source>
</evidence>
<keyword evidence="4 8" id="KW-0812">Transmembrane</keyword>
<feature type="transmembrane region" description="Helical" evidence="8">
    <location>
        <begin position="596"/>
        <end position="619"/>
    </location>
</feature>